<name>A0ABU5A683_9HYPH</name>
<comment type="similarity">
    <text evidence="1 3">Belongs to the enoyl-CoA hydratase/isomerase family.</text>
</comment>
<proteinExistence type="inferred from homology"/>
<dbReference type="CDD" id="cd06558">
    <property type="entry name" value="crotonase-like"/>
    <property type="match status" value="1"/>
</dbReference>
<evidence type="ECO:0000256" key="3">
    <source>
        <dbReference type="RuleBase" id="RU003707"/>
    </source>
</evidence>
<keyword evidence="5" id="KW-1185">Reference proteome</keyword>
<dbReference type="InterPro" id="IPR018376">
    <property type="entry name" value="Enoyl-CoA_hyd/isom_CS"/>
</dbReference>
<evidence type="ECO:0000313" key="5">
    <source>
        <dbReference type="Proteomes" id="UP001285154"/>
    </source>
</evidence>
<keyword evidence="2" id="KW-0456">Lyase</keyword>
<dbReference type="Pfam" id="PF00378">
    <property type="entry name" value="ECH_1"/>
    <property type="match status" value="1"/>
</dbReference>
<dbReference type="EMBL" id="JAVIIQ010000007">
    <property type="protein sequence ID" value="MDX8533087.1"/>
    <property type="molecule type" value="Genomic_DNA"/>
</dbReference>
<dbReference type="InterPro" id="IPR001753">
    <property type="entry name" value="Enoyl-CoA_hydra/iso"/>
</dbReference>
<evidence type="ECO:0000256" key="1">
    <source>
        <dbReference type="ARBA" id="ARBA00005254"/>
    </source>
</evidence>
<sequence>MPERLDELNRELDGFVSLHRQGDVLEIRMVKPKVNAICRRFSRSMERAALYLQGDPDLRVGILSSGSDKAFSAGLDFHEATSQSGESVSGATAGGFGGITTLWALKKPLIAAINGPAIGGGLELALSCDILLMANGAYVQLPELQRGLLPDGGGLQRLSRRIPYHVATAMIWTGDRMTAAEAYRWGLVYQTAERDELMPLAWDIARRVARGAPLAQQALKETLRFVSGLSDEAAMGLRRDSKGDLASYRRMLDSQDMIEGQRAFLEKREPNWRGC</sequence>
<dbReference type="SUPFAM" id="SSF52096">
    <property type="entry name" value="ClpP/crotonase"/>
    <property type="match status" value="1"/>
</dbReference>
<dbReference type="InterPro" id="IPR029045">
    <property type="entry name" value="ClpP/crotonase-like_dom_sf"/>
</dbReference>
<evidence type="ECO:0000313" key="4">
    <source>
        <dbReference type="EMBL" id="MDX8533087.1"/>
    </source>
</evidence>
<reference evidence="4 5" key="1">
    <citation type="submission" date="2023-08" db="EMBL/GenBank/DDBJ databases">
        <title>Implementing the SeqCode for naming new Mesorhizobium species isolated from Vachellia karroo root nodules.</title>
        <authorList>
            <person name="Van Lill M."/>
        </authorList>
    </citation>
    <scope>NUCLEOTIDE SEQUENCE [LARGE SCALE GENOMIC DNA]</scope>
    <source>
        <strain evidence="4 5">VK25D</strain>
    </source>
</reference>
<dbReference type="RefSeq" id="WP_320249743.1">
    <property type="nucleotide sequence ID" value="NZ_JAVIIQ010000007.1"/>
</dbReference>
<dbReference type="PROSITE" id="PS00166">
    <property type="entry name" value="ENOYL_COA_HYDRATASE"/>
    <property type="match status" value="1"/>
</dbReference>
<dbReference type="PANTHER" id="PTHR11941">
    <property type="entry name" value="ENOYL-COA HYDRATASE-RELATED"/>
    <property type="match status" value="1"/>
</dbReference>
<gene>
    <name evidence="4" type="ORF">RFM42_19010</name>
</gene>
<comment type="caution">
    <text evidence="4">The sequence shown here is derived from an EMBL/GenBank/DDBJ whole genome shotgun (WGS) entry which is preliminary data.</text>
</comment>
<evidence type="ECO:0000256" key="2">
    <source>
        <dbReference type="ARBA" id="ARBA00023239"/>
    </source>
</evidence>
<dbReference type="InterPro" id="IPR014748">
    <property type="entry name" value="Enoyl-CoA_hydra_C"/>
</dbReference>
<accession>A0ABU5A683</accession>
<protein>
    <submittedName>
        <fullName evidence="4">Enoyl-CoA hydratase-related protein</fullName>
    </submittedName>
</protein>
<organism evidence="4 5">
    <name type="scientific">Mesorhizobium vachelliae</name>
    <dbReference type="NCBI Taxonomy" id="3072309"/>
    <lineage>
        <taxon>Bacteria</taxon>
        <taxon>Pseudomonadati</taxon>
        <taxon>Pseudomonadota</taxon>
        <taxon>Alphaproteobacteria</taxon>
        <taxon>Hyphomicrobiales</taxon>
        <taxon>Phyllobacteriaceae</taxon>
        <taxon>Mesorhizobium</taxon>
    </lineage>
</organism>
<dbReference type="Gene3D" id="1.10.12.10">
    <property type="entry name" value="Lyase 2-enoyl-coa Hydratase, Chain A, domain 2"/>
    <property type="match status" value="1"/>
</dbReference>
<dbReference type="Proteomes" id="UP001285154">
    <property type="component" value="Unassembled WGS sequence"/>
</dbReference>
<dbReference type="PANTHER" id="PTHR11941:SF54">
    <property type="entry name" value="ENOYL-COA HYDRATASE, MITOCHONDRIAL"/>
    <property type="match status" value="1"/>
</dbReference>
<dbReference type="Gene3D" id="3.90.226.10">
    <property type="entry name" value="2-enoyl-CoA Hydratase, Chain A, domain 1"/>
    <property type="match status" value="1"/>
</dbReference>